<dbReference type="PANTHER" id="PTHR30619:SF1">
    <property type="entry name" value="RECOMBINATION PROTEIN 2"/>
    <property type="match status" value="1"/>
</dbReference>
<name>A0A9D1YCV5_9FIRM</name>
<gene>
    <name evidence="8" type="ORF">H9838_05465</name>
</gene>
<feature type="transmembrane region" description="Helical" evidence="6">
    <location>
        <begin position="474"/>
        <end position="492"/>
    </location>
</feature>
<evidence type="ECO:0000256" key="1">
    <source>
        <dbReference type="ARBA" id="ARBA00004651"/>
    </source>
</evidence>
<evidence type="ECO:0000256" key="4">
    <source>
        <dbReference type="ARBA" id="ARBA00022989"/>
    </source>
</evidence>
<keyword evidence="3 6" id="KW-0812">Transmembrane</keyword>
<protein>
    <submittedName>
        <fullName evidence="8">ComEC/Rec2 family competence protein</fullName>
    </submittedName>
</protein>
<feature type="transmembrane region" description="Helical" evidence="6">
    <location>
        <begin position="279"/>
        <end position="303"/>
    </location>
</feature>
<feature type="transmembrane region" description="Helical" evidence="6">
    <location>
        <begin position="534"/>
        <end position="553"/>
    </location>
</feature>
<dbReference type="InterPro" id="IPR052159">
    <property type="entry name" value="Competence_DNA_uptake"/>
</dbReference>
<comment type="caution">
    <text evidence="8">The sequence shown here is derived from an EMBL/GenBank/DDBJ whole genome shotgun (WGS) entry which is preliminary data.</text>
</comment>
<keyword evidence="2" id="KW-1003">Cell membrane</keyword>
<reference evidence="8" key="1">
    <citation type="journal article" date="2021" name="PeerJ">
        <title>Extensive microbial diversity within the chicken gut microbiome revealed by metagenomics and culture.</title>
        <authorList>
            <person name="Gilroy R."/>
            <person name="Ravi A."/>
            <person name="Getino M."/>
            <person name="Pursley I."/>
            <person name="Horton D.L."/>
            <person name="Alikhan N.F."/>
            <person name="Baker D."/>
            <person name="Gharbi K."/>
            <person name="Hall N."/>
            <person name="Watson M."/>
            <person name="Adriaenssens E.M."/>
            <person name="Foster-Nyarko E."/>
            <person name="Jarju S."/>
            <person name="Secka A."/>
            <person name="Antonio M."/>
            <person name="Oren A."/>
            <person name="Chaudhuri R.R."/>
            <person name="La Ragione R."/>
            <person name="Hildebrand F."/>
            <person name="Pallen M.J."/>
        </authorList>
    </citation>
    <scope>NUCLEOTIDE SEQUENCE</scope>
    <source>
        <strain evidence="8">1282</strain>
    </source>
</reference>
<dbReference type="AlphaFoldDB" id="A0A9D1YCV5"/>
<evidence type="ECO:0000256" key="3">
    <source>
        <dbReference type="ARBA" id="ARBA00022692"/>
    </source>
</evidence>
<feature type="transmembrane region" description="Helical" evidence="6">
    <location>
        <begin position="75"/>
        <end position="97"/>
    </location>
</feature>
<feature type="transmembrane region" description="Helical" evidence="6">
    <location>
        <begin position="373"/>
        <end position="392"/>
    </location>
</feature>
<dbReference type="Pfam" id="PF03772">
    <property type="entry name" value="Competence"/>
    <property type="match status" value="1"/>
</dbReference>
<feature type="transmembrane region" description="Helical" evidence="6">
    <location>
        <begin position="29"/>
        <end position="48"/>
    </location>
</feature>
<evidence type="ECO:0000256" key="5">
    <source>
        <dbReference type="ARBA" id="ARBA00023136"/>
    </source>
</evidence>
<dbReference type="InterPro" id="IPR004477">
    <property type="entry name" value="ComEC_N"/>
</dbReference>
<evidence type="ECO:0000256" key="2">
    <source>
        <dbReference type="ARBA" id="ARBA00022475"/>
    </source>
</evidence>
<proteinExistence type="predicted"/>
<evidence type="ECO:0000259" key="7">
    <source>
        <dbReference type="Pfam" id="PF03772"/>
    </source>
</evidence>
<keyword evidence="4 6" id="KW-1133">Transmembrane helix</keyword>
<keyword evidence="5 6" id="KW-0472">Membrane</keyword>
<comment type="subcellular location">
    <subcellularLocation>
        <location evidence="1">Cell membrane</location>
        <topology evidence="1">Multi-pass membrane protein</topology>
    </subcellularLocation>
</comment>
<dbReference type="EMBL" id="DXDU01000093">
    <property type="protein sequence ID" value="HIY26611.1"/>
    <property type="molecule type" value="Genomic_DNA"/>
</dbReference>
<feature type="transmembrane region" description="Helical" evidence="6">
    <location>
        <begin position="504"/>
        <end position="522"/>
    </location>
</feature>
<dbReference type="NCBIfam" id="TIGR00360">
    <property type="entry name" value="ComEC_N-term"/>
    <property type="match status" value="1"/>
</dbReference>
<accession>A0A9D1YCV5</accession>
<feature type="transmembrane region" description="Helical" evidence="6">
    <location>
        <begin position="444"/>
        <end position="467"/>
    </location>
</feature>
<evidence type="ECO:0000313" key="9">
    <source>
        <dbReference type="Proteomes" id="UP000823915"/>
    </source>
</evidence>
<reference evidence="8" key="2">
    <citation type="submission" date="2021-04" db="EMBL/GenBank/DDBJ databases">
        <authorList>
            <person name="Gilroy R."/>
        </authorList>
    </citation>
    <scope>NUCLEOTIDE SEQUENCE</scope>
    <source>
        <strain evidence="8">1282</strain>
    </source>
</reference>
<organism evidence="8 9">
    <name type="scientific">Candidatus Acutalibacter pullistercoris</name>
    <dbReference type="NCBI Taxonomy" id="2838418"/>
    <lineage>
        <taxon>Bacteria</taxon>
        <taxon>Bacillati</taxon>
        <taxon>Bacillota</taxon>
        <taxon>Clostridia</taxon>
        <taxon>Eubacteriales</taxon>
        <taxon>Acutalibacteraceae</taxon>
        <taxon>Acutalibacter</taxon>
    </lineage>
</organism>
<dbReference type="Proteomes" id="UP000823915">
    <property type="component" value="Unassembled WGS sequence"/>
</dbReference>
<evidence type="ECO:0000313" key="8">
    <source>
        <dbReference type="EMBL" id="HIY26611.1"/>
    </source>
</evidence>
<sequence>MSRPFALLGFSLFAALALSAWTGPDAAKILALVCLGLALCGFFAQLAWGKARVPSVCESVDGPRPRSSFLFRQRLAQGAALGFTAAFLGFALFTAAWQLRSAPYRNLKDVEARIQGTVVDYPQELYQRCYVVLQVDKAAPVAEASAQVKELLRDLPGPFTLRLSSVLPLALSPGDTLECTVTFTEFSQTGLYSTLSRRLASGVQAGAYLSDFSSLSSAPAAKPDLSQLLAQVRRRAARVFSQHLPRQEASLLQTILLGTENDLTEASTADFQRTGTTHLLVISGLHFTTLAAFLGLLFGIFPLGRVGKNLLILLTLLAFLAVTGFPVSGQRAAWMQVLFYLSGCFGRRSDGVNSLGFAVFCICLPDPFAGGDLGFALSVMATLGLQVLYAPVSRGLGYLGPKKGLGRSLWRPVAESLAITLAATAFTLPIQIPVLGTLPLVAPLANLVLLFPCSLLLYAGFLSVLCLPVTGLSLPFLFCGGCVARFVLWAVGELARLPYGSLSLGQDTGLLTVGVLLLLVFFGSLPRRTKARGLLTGLAMAVALGASVGLHQLRWVGVTTLGVAEAGGSSCVVVIRDGSAGVLSLGGYIDSSGLYLLQAHNVSQVETLFLPTQDGEARLCAQRILENLPVERILLPQGAYAGKDLDGQGVPVERARPGESFQLLPGLEAAYSQDGARLSFTAGGVDVIVELAPSGPGECQVLVTQQRDTQINSSFTVLQADGIMGETGGEEAELRSGRYVSPPEQSSLCLDFSGDGQIQIRREN</sequence>
<dbReference type="PANTHER" id="PTHR30619">
    <property type="entry name" value="DNA INTERNALIZATION/COMPETENCE PROTEIN COMEC/REC2"/>
    <property type="match status" value="1"/>
</dbReference>
<dbReference type="GO" id="GO:0005886">
    <property type="term" value="C:plasma membrane"/>
    <property type="evidence" value="ECO:0007669"/>
    <property type="project" value="UniProtKB-SubCell"/>
</dbReference>
<feature type="domain" description="ComEC/Rec2-related protein" evidence="7">
    <location>
        <begin position="255"/>
        <end position="526"/>
    </location>
</feature>
<feature type="transmembrane region" description="Helical" evidence="6">
    <location>
        <begin position="310"/>
        <end position="329"/>
    </location>
</feature>
<feature type="transmembrane region" description="Helical" evidence="6">
    <location>
        <begin position="413"/>
        <end position="432"/>
    </location>
</feature>
<evidence type="ECO:0000256" key="6">
    <source>
        <dbReference type="SAM" id="Phobius"/>
    </source>
</evidence>